<dbReference type="Proteomes" id="UP000292235">
    <property type="component" value="Chromosome"/>
</dbReference>
<dbReference type="InterPro" id="IPR036390">
    <property type="entry name" value="WH_DNA-bd_sf"/>
</dbReference>
<proteinExistence type="predicted"/>
<dbReference type="SMART" id="SM00345">
    <property type="entry name" value="HTH_GNTR"/>
    <property type="match status" value="1"/>
</dbReference>
<evidence type="ECO:0000256" key="2">
    <source>
        <dbReference type="ARBA" id="ARBA00023125"/>
    </source>
</evidence>
<dbReference type="GO" id="GO:0003677">
    <property type="term" value="F:DNA binding"/>
    <property type="evidence" value="ECO:0007669"/>
    <property type="project" value="UniProtKB-KW"/>
</dbReference>
<keyword evidence="1" id="KW-0805">Transcription regulation</keyword>
<dbReference type="SUPFAM" id="SSF48008">
    <property type="entry name" value="GntR ligand-binding domain-like"/>
    <property type="match status" value="1"/>
</dbReference>
<evidence type="ECO:0000259" key="4">
    <source>
        <dbReference type="PROSITE" id="PS50949"/>
    </source>
</evidence>
<dbReference type="KEGG" id="strr:EKD16_02765"/>
<reference evidence="5 6" key="1">
    <citation type="submission" date="2019-02" db="EMBL/GenBank/DDBJ databases">
        <authorList>
            <person name="Khodamoradi S."/>
            <person name="Hahnke R.L."/>
            <person name="Kaempfer P."/>
            <person name="Schumann P."/>
            <person name="Rohde M."/>
            <person name="Steinert M."/>
            <person name="Luzhetskyy A."/>
            <person name="Wink J."/>
            <person name="Ruckert C."/>
        </authorList>
    </citation>
    <scope>NUCLEOTIDE SEQUENCE [LARGE SCALE GENOMIC DNA]</scope>
    <source>
        <strain evidence="5 6">M2</strain>
    </source>
</reference>
<name>A0A4P6Q0N9_9ACTN</name>
<dbReference type="Pfam" id="PF07729">
    <property type="entry name" value="FCD"/>
    <property type="match status" value="1"/>
</dbReference>
<dbReference type="Pfam" id="PF00392">
    <property type="entry name" value="GntR"/>
    <property type="match status" value="1"/>
</dbReference>
<evidence type="ECO:0000313" key="5">
    <source>
        <dbReference type="EMBL" id="QBI52369.1"/>
    </source>
</evidence>
<dbReference type="GO" id="GO:0003700">
    <property type="term" value="F:DNA-binding transcription factor activity"/>
    <property type="evidence" value="ECO:0007669"/>
    <property type="project" value="InterPro"/>
</dbReference>
<keyword evidence="2" id="KW-0238">DNA-binding</keyword>
<evidence type="ECO:0000256" key="1">
    <source>
        <dbReference type="ARBA" id="ARBA00023015"/>
    </source>
</evidence>
<dbReference type="AlphaFoldDB" id="A0A4P6Q0N9"/>
<dbReference type="Gene3D" id="1.10.10.10">
    <property type="entry name" value="Winged helix-like DNA-binding domain superfamily/Winged helix DNA-binding domain"/>
    <property type="match status" value="1"/>
</dbReference>
<dbReference type="PROSITE" id="PS50949">
    <property type="entry name" value="HTH_GNTR"/>
    <property type="match status" value="1"/>
</dbReference>
<dbReference type="SUPFAM" id="SSF46785">
    <property type="entry name" value="Winged helix' DNA-binding domain"/>
    <property type="match status" value="1"/>
</dbReference>
<protein>
    <submittedName>
        <fullName evidence="5">Putative HTH-type transcriptional regulator YdfH</fullName>
    </submittedName>
</protein>
<dbReference type="InterPro" id="IPR011711">
    <property type="entry name" value="GntR_C"/>
</dbReference>
<dbReference type="SMART" id="SM00895">
    <property type="entry name" value="FCD"/>
    <property type="match status" value="1"/>
</dbReference>
<dbReference type="InterPro" id="IPR036388">
    <property type="entry name" value="WH-like_DNA-bd_sf"/>
</dbReference>
<organism evidence="5 6">
    <name type="scientific">Streptomonospora litoralis</name>
    <dbReference type="NCBI Taxonomy" id="2498135"/>
    <lineage>
        <taxon>Bacteria</taxon>
        <taxon>Bacillati</taxon>
        <taxon>Actinomycetota</taxon>
        <taxon>Actinomycetes</taxon>
        <taxon>Streptosporangiales</taxon>
        <taxon>Nocardiopsidaceae</taxon>
        <taxon>Streptomonospora</taxon>
    </lineage>
</organism>
<keyword evidence="6" id="KW-1185">Reference proteome</keyword>
<evidence type="ECO:0000256" key="3">
    <source>
        <dbReference type="ARBA" id="ARBA00023163"/>
    </source>
</evidence>
<dbReference type="PANTHER" id="PTHR43537">
    <property type="entry name" value="TRANSCRIPTIONAL REGULATOR, GNTR FAMILY"/>
    <property type="match status" value="1"/>
</dbReference>
<dbReference type="Gene3D" id="1.20.120.530">
    <property type="entry name" value="GntR ligand-binding domain-like"/>
    <property type="match status" value="1"/>
</dbReference>
<dbReference type="EMBL" id="CP036455">
    <property type="protein sequence ID" value="QBI52369.1"/>
    <property type="molecule type" value="Genomic_DNA"/>
</dbReference>
<evidence type="ECO:0000313" key="6">
    <source>
        <dbReference type="Proteomes" id="UP000292235"/>
    </source>
</evidence>
<keyword evidence="3" id="KW-0804">Transcription</keyword>
<accession>A0A4P6Q0N9</accession>
<sequence length="225" mass="24504">MRKAQRRSLGQEAADRVRDAVFAGYFAPGAPLREVELAASLEISRGSVREGLARLEQEGLVRSVWHRGTRVIELSAADVDEVYTVRAALERLAFATAAGRIDASALAGLDGVVDGMARSLAEGADGPALLALDMDFHDRVYEAAANRRLLDAWHAVRSQVYLFQLTRIARDDAEYRGILVGEHRELAGLLRRGDTACLAVAAEEHVDSARRRLVRILADTGTTEA</sequence>
<gene>
    <name evidence="5" type="primary">ydfH2</name>
    <name evidence="5" type="ORF">EKD16_02765</name>
</gene>
<dbReference type="InterPro" id="IPR008920">
    <property type="entry name" value="TF_FadR/GntR_C"/>
</dbReference>
<dbReference type="InterPro" id="IPR000524">
    <property type="entry name" value="Tscrpt_reg_HTH_GntR"/>
</dbReference>
<feature type="domain" description="HTH gntR-type" evidence="4">
    <location>
        <begin position="7"/>
        <end position="74"/>
    </location>
</feature>
<dbReference type="PANTHER" id="PTHR43537:SF41">
    <property type="entry name" value="TRANSCRIPTIONAL REGULATORY PROTEIN"/>
    <property type="match status" value="1"/>
</dbReference>